<keyword evidence="6 8" id="KW-0472">Membrane</keyword>
<dbReference type="CDD" id="cd01949">
    <property type="entry name" value="GGDEF"/>
    <property type="match status" value="1"/>
</dbReference>
<dbReference type="InterPro" id="IPR033479">
    <property type="entry name" value="dCache_1"/>
</dbReference>
<dbReference type="PANTHER" id="PTHR45138:SF9">
    <property type="entry name" value="DIGUANYLATE CYCLASE DGCM-RELATED"/>
    <property type="match status" value="1"/>
</dbReference>
<evidence type="ECO:0000256" key="2">
    <source>
        <dbReference type="ARBA" id="ARBA00012528"/>
    </source>
</evidence>
<comment type="subcellular location">
    <subcellularLocation>
        <location evidence="1">Cell membrane</location>
        <topology evidence="1">Multi-pass membrane protein</topology>
    </subcellularLocation>
</comment>
<accession>A0A1I3WRE0</accession>
<dbReference type="NCBIfam" id="TIGR00254">
    <property type="entry name" value="GGDEF"/>
    <property type="match status" value="1"/>
</dbReference>
<dbReference type="CDD" id="cd12914">
    <property type="entry name" value="PDC1_DGC_like"/>
    <property type="match status" value="1"/>
</dbReference>
<dbReference type="Gene3D" id="3.30.70.270">
    <property type="match status" value="1"/>
</dbReference>
<dbReference type="GO" id="GO:0052621">
    <property type="term" value="F:diguanylate cyclase activity"/>
    <property type="evidence" value="ECO:0007669"/>
    <property type="project" value="UniProtKB-EC"/>
</dbReference>
<dbReference type="SMART" id="SM00267">
    <property type="entry name" value="GGDEF"/>
    <property type="match status" value="1"/>
</dbReference>
<evidence type="ECO:0000259" key="9">
    <source>
        <dbReference type="PROSITE" id="PS50887"/>
    </source>
</evidence>
<dbReference type="FunFam" id="3.30.70.270:FF:000001">
    <property type="entry name" value="Diguanylate cyclase domain protein"/>
    <property type="match status" value="1"/>
</dbReference>
<dbReference type="InterPro" id="IPR050469">
    <property type="entry name" value="Diguanylate_Cyclase"/>
</dbReference>
<evidence type="ECO:0000313" key="10">
    <source>
        <dbReference type="EMBL" id="SFK09427.1"/>
    </source>
</evidence>
<keyword evidence="4 8" id="KW-0812">Transmembrane</keyword>
<evidence type="ECO:0000256" key="3">
    <source>
        <dbReference type="ARBA" id="ARBA00022475"/>
    </source>
</evidence>
<dbReference type="InterPro" id="IPR043128">
    <property type="entry name" value="Rev_trsase/Diguanyl_cyclase"/>
</dbReference>
<dbReference type="STRING" id="52560.SAMN04488082_1142"/>
<keyword evidence="3" id="KW-1003">Cell membrane</keyword>
<dbReference type="GO" id="GO:0005886">
    <property type="term" value="C:plasma membrane"/>
    <property type="evidence" value="ECO:0007669"/>
    <property type="project" value="UniProtKB-SubCell"/>
</dbReference>
<dbReference type="PROSITE" id="PS50887">
    <property type="entry name" value="GGDEF"/>
    <property type="match status" value="1"/>
</dbReference>
<dbReference type="AlphaFoldDB" id="A0A1I3WRE0"/>
<feature type="domain" description="GGDEF" evidence="9">
    <location>
        <begin position="360"/>
        <end position="493"/>
    </location>
</feature>
<dbReference type="RefSeq" id="WP_177193163.1">
    <property type="nucleotide sequence ID" value="NZ_FORX01000014.1"/>
</dbReference>
<keyword evidence="11" id="KW-1185">Reference proteome</keyword>
<evidence type="ECO:0000256" key="1">
    <source>
        <dbReference type="ARBA" id="ARBA00004651"/>
    </source>
</evidence>
<dbReference type="Pfam" id="PF02743">
    <property type="entry name" value="dCache_1"/>
    <property type="match status" value="1"/>
</dbReference>
<evidence type="ECO:0000256" key="7">
    <source>
        <dbReference type="ARBA" id="ARBA00034247"/>
    </source>
</evidence>
<dbReference type="InterPro" id="IPR029787">
    <property type="entry name" value="Nucleotide_cyclase"/>
</dbReference>
<feature type="transmembrane region" description="Helical" evidence="8">
    <location>
        <begin position="294"/>
        <end position="313"/>
    </location>
</feature>
<dbReference type="PANTHER" id="PTHR45138">
    <property type="entry name" value="REGULATORY COMPONENTS OF SENSORY TRANSDUCTION SYSTEM"/>
    <property type="match status" value="1"/>
</dbReference>
<evidence type="ECO:0000256" key="6">
    <source>
        <dbReference type="ARBA" id="ARBA00023136"/>
    </source>
</evidence>
<sequence>MNANLDIHNSKGQTVLVLLVAGCLTLGMIVSSVIMAVTNYHTTLTLARENTRFISSLMAAEIGMVLVDLEGRLREIGTLIQTLSDVRPGEKQHQWDNLIHTIRAREPYAHGVVVTDAQGRVLAWNGPEAPPDILDTDYIRAHQNGGDKMFVGAPQRSLRQSNEWSIDISLGARDYRGELTHVVAIKVALEHLLRIFDDLGMPQDTNIMITNLDGLIYLIAPDAEELIGHTFTSIAKDKEKQSGEQSETYSNVSNIRGQKMLAGRTRVRHFPLQAFAAIPMDTALASWYRHALLYGGASVAMAFIVSTMGALLVRGQLKLNRQARELALAANTDMLTGALNRRAFMVAADREFAREKRSGAPLSCVMIDLDHFKMINDTYGHTAGDLTLNSAAQFIMSRLRESDLFCRYGGEEFLLLLPDTNQDGAAVVAEELRKGLAGLRLENTNKCFFITASFGLAEKLPADTSVVEMLIRADQALYRAKNEGRNRVCRASNSLATPKGDEAAKWSADF</sequence>
<dbReference type="EC" id="2.7.7.65" evidence="2"/>
<organism evidence="10 11">
    <name type="scientific">Desulfomicrobium apsheronum</name>
    <dbReference type="NCBI Taxonomy" id="52560"/>
    <lineage>
        <taxon>Bacteria</taxon>
        <taxon>Pseudomonadati</taxon>
        <taxon>Thermodesulfobacteriota</taxon>
        <taxon>Desulfovibrionia</taxon>
        <taxon>Desulfovibrionales</taxon>
        <taxon>Desulfomicrobiaceae</taxon>
        <taxon>Desulfomicrobium</taxon>
    </lineage>
</organism>
<evidence type="ECO:0000256" key="4">
    <source>
        <dbReference type="ARBA" id="ARBA00022692"/>
    </source>
</evidence>
<keyword evidence="5 8" id="KW-1133">Transmembrane helix</keyword>
<evidence type="ECO:0000256" key="5">
    <source>
        <dbReference type="ARBA" id="ARBA00022989"/>
    </source>
</evidence>
<feature type="transmembrane region" description="Helical" evidence="8">
    <location>
        <begin position="15"/>
        <end position="38"/>
    </location>
</feature>
<reference evidence="11" key="1">
    <citation type="submission" date="2016-10" db="EMBL/GenBank/DDBJ databases">
        <authorList>
            <person name="Varghese N."/>
            <person name="Submissions S."/>
        </authorList>
    </citation>
    <scope>NUCLEOTIDE SEQUENCE [LARGE SCALE GENOMIC DNA]</scope>
    <source>
        <strain evidence="11">DSM 5918</strain>
    </source>
</reference>
<comment type="catalytic activity">
    <reaction evidence="7">
        <text>2 GTP = 3',3'-c-di-GMP + 2 diphosphate</text>
        <dbReference type="Rhea" id="RHEA:24898"/>
        <dbReference type="ChEBI" id="CHEBI:33019"/>
        <dbReference type="ChEBI" id="CHEBI:37565"/>
        <dbReference type="ChEBI" id="CHEBI:58805"/>
        <dbReference type="EC" id="2.7.7.65"/>
    </reaction>
</comment>
<dbReference type="CDD" id="cd12915">
    <property type="entry name" value="PDC2_DGC_like"/>
    <property type="match status" value="1"/>
</dbReference>
<dbReference type="Pfam" id="PF00990">
    <property type="entry name" value="GGDEF"/>
    <property type="match status" value="1"/>
</dbReference>
<dbReference type="SUPFAM" id="SSF55073">
    <property type="entry name" value="Nucleotide cyclase"/>
    <property type="match status" value="1"/>
</dbReference>
<name>A0A1I3WRE0_9BACT</name>
<dbReference type="Proteomes" id="UP000198635">
    <property type="component" value="Unassembled WGS sequence"/>
</dbReference>
<evidence type="ECO:0000256" key="8">
    <source>
        <dbReference type="SAM" id="Phobius"/>
    </source>
</evidence>
<gene>
    <name evidence="10" type="ORF">SAMN04488082_1142</name>
</gene>
<proteinExistence type="predicted"/>
<protein>
    <recommendedName>
        <fullName evidence="2">diguanylate cyclase</fullName>
        <ecNumber evidence="2">2.7.7.65</ecNumber>
    </recommendedName>
</protein>
<dbReference type="Gene3D" id="3.30.450.20">
    <property type="entry name" value="PAS domain"/>
    <property type="match status" value="1"/>
</dbReference>
<evidence type="ECO:0000313" key="11">
    <source>
        <dbReference type="Proteomes" id="UP000198635"/>
    </source>
</evidence>
<dbReference type="InterPro" id="IPR000160">
    <property type="entry name" value="GGDEF_dom"/>
</dbReference>
<dbReference type="EMBL" id="FORX01000014">
    <property type="protein sequence ID" value="SFK09427.1"/>
    <property type="molecule type" value="Genomic_DNA"/>
</dbReference>